<feature type="compositionally biased region" description="Low complexity" evidence="3">
    <location>
        <begin position="188"/>
        <end position="227"/>
    </location>
</feature>
<feature type="compositionally biased region" description="Low complexity" evidence="3">
    <location>
        <begin position="240"/>
        <end position="270"/>
    </location>
</feature>
<dbReference type="Proteomes" id="UP000243579">
    <property type="component" value="Unassembled WGS sequence"/>
</dbReference>
<evidence type="ECO:0000313" key="6">
    <source>
        <dbReference type="Proteomes" id="UP000243579"/>
    </source>
</evidence>
<dbReference type="EMBL" id="JNBR01000124">
    <property type="protein sequence ID" value="OQR97002.1"/>
    <property type="molecule type" value="Genomic_DNA"/>
</dbReference>
<evidence type="ECO:0008006" key="7">
    <source>
        <dbReference type="Google" id="ProtNLM"/>
    </source>
</evidence>
<protein>
    <recommendedName>
        <fullName evidence="7">Secreted protein</fullName>
    </recommendedName>
</protein>
<name>A0A1V9ZG83_ACHHY</name>
<organism evidence="5 6">
    <name type="scientific">Achlya hypogyna</name>
    <name type="common">Oomycete</name>
    <name type="synonym">Protoachlya hypogyna</name>
    <dbReference type="NCBI Taxonomy" id="1202772"/>
    <lineage>
        <taxon>Eukaryota</taxon>
        <taxon>Sar</taxon>
        <taxon>Stramenopiles</taxon>
        <taxon>Oomycota</taxon>
        <taxon>Saprolegniomycetes</taxon>
        <taxon>Saprolegniales</taxon>
        <taxon>Achlyaceae</taxon>
        <taxon>Achlya</taxon>
    </lineage>
</organism>
<sequence length="287" mass="29188">MKGALFATALMAAAAPTSASSLRPGRALTQMTCDKDCSDLSTASNVLCEMGRYTSCAYDKVLEGGTYIVHGVGGWFESSSAPPENTGSGSSSGQQTTEPSAQAPSSIAQRDTIHHPAAVLRFSRHPSVAVLQISLHRLAMDCDKDCSDLSTASTVLCEMGKYGTCAYSKVVEGGSYVISGVGNWFVSSSTGSGESASTTHSSSASTSGTAPASTRDPASSNQASTAKKAQKSKKKTSGRPSSSAVPAPAPSATSQPTAEPTAQPTEEPSAQPTVEPTAEPTAAPVRA</sequence>
<feature type="chain" id="PRO_5010701490" description="Secreted protein" evidence="4">
    <location>
        <begin position="20"/>
        <end position="287"/>
    </location>
</feature>
<evidence type="ECO:0000313" key="5">
    <source>
        <dbReference type="EMBL" id="OQR97002.1"/>
    </source>
</evidence>
<dbReference type="InterPro" id="IPR006970">
    <property type="entry name" value="PT"/>
</dbReference>
<dbReference type="AlphaFoldDB" id="A0A1V9ZG83"/>
<evidence type="ECO:0000256" key="1">
    <source>
        <dbReference type="ARBA" id="ARBA00022729"/>
    </source>
</evidence>
<keyword evidence="1 4" id="KW-0732">Signal</keyword>
<dbReference type="OrthoDB" id="79535at2759"/>
<gene>
    <name evidence="5" type="ORF">ACHHYP_12864</name>
</gene>
<feature type="signal peptide" evidence="4">
    <location>
        <begin position="1"/>
        <end position="19"/>
    </location>
</feature>
<evidence type="ECO:0000256" key="2">
    <source>
        <dbReference type="ARBA" id="ARBA00022737"/>
    </source>
</evidence>
<feature type="compositionally biased region" description="Low complexity" evidence="3">
    <location>
        <begin position="86"/>
        <end position="97"/>
    </location>
</feature>
<accession>A0A1V9ZG83</accession>
<evidence type="ECO:0000256" key="3">
    <source>
        <dbReference type="SAM" id="MobiDB-lite"/>
    </source>
</evidence>
<feature type="region of interest" description="Disordered" evidence="3">
    <location>
        <begin position="79"/>
        <end position="109"/>
    </location>
</feature>
<proteinExistence type="predicted"/>
<keyword evidence="6" id="KW-1185">Reference proteome</keyword>
<reference evidence="5 6" key="1">
    <citation type="journal article" date="2014" name="Genome Biol. Evol.">
        <title>The secreted proteins of Achlya hypogyna and Thraustotheca clavata identify the ancestral oomycete secretome and reveal gene acquisitions by horizontal gene transfer.</title>
        <authorList>
            <person name="Misner I."/>
            <person name="Blouin N."/>
            <person name="Leonard G."/>
            <person name="Richards T.A."/>
            <person name="Lane C.E."/>
        </authorList>
    </citation>
    <scope>NUCLEOTIDE SEQUENCE [LARGE SCALE GENOMIC DNA]</scope>
    <source>
        <strain evidence="5 6">ATCC 48635</strain>
    </source>
</reference>
<feature type="compositionally biased region" description="Basic residues" evidence="3">
    <location>
        <begin position="228"/>
        <end position="237"/>
    </location>
</feature>
<feature type="region of interest" description="Disordered" evidence="3">
    <location>
        <begin position="188"/>
        <end position="287"/>
    </location>
</feature>
<dbReference type="Pfam" id="PF04886">
    <property type="entry name" value="PT"/>
    <property type="match status" value="1"/>
</dbReference>
<evidence type="ECO:0000256" key="4">
    <source>
        <dbReference type="SAM" id="SignalP"/>
    </source>
</evidence>
<keyword evidence="2" id="KW-0677">Repeat</keyword>
<comment type="caution">
    <text evidence="5">The sequence shown here is derived from an EMBL/GenBank/DDBJ whole genome shotgun (WGS) entry which is preliminary data.</text>
</comment>
<feature type="compositionally biased region" description="Polar residues" evidence="3">
    <location>
        <begin position="98"/>
        <end position="109"/>
    </location>
</feature>